<name>A0A1F6PD41_9BACT</name>
<feature type="transmembrane region" description="Helical" evidence="1">
    <location>
        <begin position="210"/>
        <end position="232"/>
    </location>
</feature>
<feature type="transmembrane region" description="Helical" evidence="1">
    <location>
        <begin position="156"/>
        <end position="174"/>
    </location>
</feature>
<dbReference type="Proteomes" id="UP000178254">
    <property type="component" value="Unassembled WGS sequence"/>
</dbReference>
<keyword evidence="1" id="KW-1133">Transmembrane helix</keyword>
<evidence type="ECO:0000256" key="1">
    <source>
        <dbReference type="SAM" id="Phobius"/>
    </source>
</evidence>
<feature type="transmembrane region" description="Helical" evidence="1">
    <location>
        <begin position="12"/>
        <end position="29"/>
    </location>
</feature>
<feature type="transmembrane region" description="Helical" evidence="1">
    <location>
        <begin position="35"/>
        <end position="53"/>
    </location>
</feature>
<keyword evidence="1" id="KW-0472">Membrane</keyword>
<evidence type="ECO:0000313" key="3">
    <source>
        <dbReference type="Proteomes" id="UP000178254"/>
    </source>
</evidence>
<protein>
    <submittedName>
        <fullName evidence="2">Uncharacterized protein</fullName>
    </submittedName>
</protein>
<organism evidence="2 3">
    <name type="scientific">Candidatus Magasanikbacteria bacterium RIFOXYD2_FULL_41_14</name>
    <dbReference type="NCBI Taxonomy" id="1798709"/>
    <lineage>
        <taxon>Bacteria</taxon>
        <taxon>Candidatus Magasanikiibacteriota</taxon>
    </lineage>
</organism>
<dbReference type="AlphaFoldDB" id="A0A1F6PD41"/>
<feature type="transmembrane region" description="Helical" evidence="1">
    <location>
        <begin position="186"/>
        <end position="204"/>
    </location>
</feature>
<accession>A0A1F6PD41</accession>
<reference evidence="2 3" key="1">
    <citation type="journal article" date="2016" name="Nat. Commun.">
        <title>Thousands of microbial genomes shed light on interconnected biogeochemical processes in an aquifer system.</title>
        <authorList>
            <person name="Anantharaman K."/>
            <person name="Brown C.T."/>
            <person name="Hug L.A."/>
            <person name="Sharon I."/>
            <person name="Castelle C.J."/>
            <person name="Probst A.J."/>
            <person name="Thomas B.C."/>
            <person name="Singh A."/>
            <person name="Wilkins M.J."/>
            <person name="Karaoz U."/>
            <person name="Brodie E.L."/>
            <person name="Williams K.H."/>
            <person name="Hubbard S.S."/>
            <person name="Banfield J.F."/>
        </authorList>
    </citation>
    <scope>NUCLEOTIDE SEQUENCE [LARGE SCALE GENOMIC DNA]</scope>
</reference>
<feature type="transmembrane region" description="Helical" evidence="1">
    <location>
        <begin position="90"/>
        <end position="109"/>
    </location>
</feature>
<feature type="transmembrane region" description="Helical" evidence="1">
    <location>
        <begin position="244"/>
        <end position="263"/>
    </location>
</feature>
<dbReference type="EMBL" id="MFRE01000012">
    <property type="protein sequence ID" value="OGH94082.1"/>
    <property type="molecule type" value="Genomic_DNA"/>
</dbReference>
<sequence>MFNWKQITSHPRLTAVVDVLGAVIFLWWLNHLNVTWELIAWIFSRALFITVLVRFTFYPTGWNRLRHLASLYLFNFGFLLVLLFTEWRGATILADILFIFAPAVSFWLLPARSDTALIDFKPYRRARLALSVLGLSGMWMGIFASITLNIFKVNFWLWLILGALISALTALWWWREYENTLDKKQWLWFGAMFMMILELAWVIYLLPIGYFITGVVMAWFWYCLWIFVRFHLNSAGINWHKQKNFLIINGGWLILLLVFLARWR</sequence>
<comment type="caution">
    <text evidence="2">The sequence shown here is derived from an EMBL/GenBank/DDBJ whole genome shotgun (WGS) entry which is preliminary data.</text>
</comment>
<feature type="transmembrane region" description="Helical" evidence="1">
    <location>
        <begin position="130"/>
        <end position="150"/>
    </location>
</feature>
<evidence type="ECO:0000313" key="2">
    <source>
        <dbReference type="EMBL" id="OGH94082.1"/>
    </source>
</evidence>
<feature type="transmembrane region" description="Helical" evidence="1">
    <location>
        <begin position="65"/>
        <end position="84"/>
    </location>
</feature>
<proteinExistence type="predicted"/>
<keyword evidence="1" id="KW-0812">Transmembrane</keyword>
<gene>
    <name evidence="2" type="ORF">A2538_02155</name>
</gene>